<evidence type="ECO:0000313" key="6">
    <source>
        <dbReference type="EMBL" id="KAL2642361.1"/>
    </source>
</evidence>
<gene>
    <name evidence="6" type="ORF">R1flu_009948</name>
</gene>
<keyword evidence="3" id="KW-0805">Transcription regulation</keyword>
<keyword evidence="5" id="KW-0539">Nucleus</keyword>
<keyword evidence="4" id="KW-0804">Transcription</keyword>
<evidence type="ECO:0000256" key="5">
    <source>
        <dbReference type="ARBA" id="ARBA00023242"/>
    </source>
</evidence>
<dbReference type="AlphaFoldDB" id="A0ABD1Z3Y5"/>
<comment type="subcellular location">
    <subcellularLocation>
        <location evidence="1">Nucleus</location>
    </subcellularLocation>
</comment>
<keyword evidence="7" id="KW-1185">Reference proteome</keyword>
<evidence type="ECO:0000256" key="1">
    <source>
        <dbReference type="ARBA" id="ARBA00004123"/>
    </source>
</evidence>
<evidence type="ECO:0000256" key="2">
    <source>
        <dbReference type="ARBA" id="ARBA00009814"/>
    </source>
</evidence>
<dbReference type="PANTHER" id="PTHR13321">
    <property type="entry name" value="MEDIATOR OF RNA POLYMERASE II TRANSCRIPTION, SUBUNIT 18"/>
    <property type="match status" value="1"/>
</dbReference>
<evidence type="ECO:0000256" key="4">
    <source>
        <dbReference type="ARBA" id="ARBA00023163"/>
    </source>
</evidence>
<protein>
    <submittedName>
        <fullName evidence="6">Uncharacterized protein</fullName>
    </submittedName>
</protein>
<dbReference type="Proteomes" id="UP001605036">
    <property type="component" value="Unassembled WGS sequence"/>
</dbReference>
<name>A0ABD1Z3Y5_9MARC</name>
<organism evidence="6 7">
    <name type="scientific">Riccia fluitans</name>
    <dbReference type="NCBI Taxonomy" id="41844"/>
    <lineage>
        <taxon>Eukaryota</taxon>
        <taxon>Viridiplantae</taxon>
        <taxon>Streptophyta</taxon>
        <taxon>Embryophyta</taxon>
        <taxon>Marchantiophyta</taxon>
        <taxon>Marchantiopsida</taxon>
        <taxon>Marchantiidae</taxon>
        <taxon>Marchantiales</taxon>
        <taxon>Ricciaceae</taxon>
        <taxon>Riccia</taxon>
    </lineage>
</organism>
<comment type="similarity">
    <text evidence="2">Belongs to the Mediator complex subunit 18 family.</text>
</comment>
<reference evidence="6 7" key="1">
    <citation type="submission" date="2024-09" db="EMBL/GenBank/DDBJ databases">
        <title>Chromosome-scale assembly of Riccia fluitans.</title>
        <authorList>
            <person name="Paukszto L."/>
            <person name="Sawicki J."/>
            <person name="Karawczyk K."/>
            <person name="Piernik-Szablinska J."/>
            <person name="Szczecinska M."/>
            <person name="Mazdziarz M."/>
        </authorList>
    </citation>
    <scope>NUCLEOTIDE SEQUENCE [LARGE SCALE GENOMIC DNA]</scope>
    <source>
        <strain evidence="6">Rf_01</strain>
        <tissue evidence="6">Aerial parts of the thallus</tissue>
    </source>
</reference>
<evidence type="ECO:0000313" key="7">
    <source>
        <dbReference type="Proteomes" id="UP001605036"/>
    </source>
</evidence>
<dbReference type="EMBL" id="JBHFFA010000002">
    <property type="protein sequence ID" value="KAL2642361.1"/>
    <property type="molecule type" value="Genomic_DNA"/>
</dbReference>
<evidence type="ECO:0000256" key="3">
    <source>
        <dbReference type="ARBA" id="ARBA00023015"/>
    </source>
</evidence>
<dbReference type="InterPro" id="IPR019095">
    <property type="entry name" value="Mediator_Med18"/>
</dbReference>
<comment type="caution">
    <text evidence="6">The sequence shown here is derived from an EMBL/GenBank/DDBJ whole genome shotgun (WGS) entry which is preliminary data.</text>
</comment>
<dbReference type="GO" id="GO:0005634">
    <property type="term" value="C:nucleus"/>
    <property type="evidence" value="ECO:0007669"/>
    <property type="project" value="UniProtKB-SubCell"/>
</dbReference>
<dbReference type="PANTHER" id="PTHR13321:SF2">
    <property type="entry name" value="MEDIATOR OF RNA POLYMERASE II TRANSCRIPTION SUBUNIT 18"/>
    <property type="match status" value="1"/>
</dbReference>
<accession>A0ABD1Z3Y5</accession>
<sequence>MECVVQGILETQYVDALEVLLQGLCGGIRETVKVHEFYLKSGSNMGAVNSEVTLCCSLSGAQPVWTVRHVGGPMRGAASEQLPALVRSIFEADISNNALRVLGSVITLVEAGRFHRCCGNSIYGGCISNLKSSFEVIFLLGLRIMEMFSAKRGGKT</sequence>
<proteinExistence type="inferred from homology"/>